<evidence type="ECO:0000259" key="1">
    <source>
        <dbReference type="Pfam" id="PF18155"/>
    </source>
</evidence>
<organism evidence="2 3">
    <name type="scientific">Laspinema palackyanum D2a</name>
    <dbReference type="NCBI Taxonomy" id="2953684"/>
    <lineage>
        <taxon>Bacteria</taxon>
        <taxon>Bacillati</taxon>
        <taxon>Cyanobacteriota</taxon>
        <taxon>Cyanophyceae</taxon>
        <taxon>Oscillatoriophycideae</taxon>
        <taxon>Oscillatoriales</taxon>
        <taxon>Laspinemataceae</taxon>
        <taxon>Laspinema</taxon>
        <taxon>Laspinema palackyanum</taxon>
    </lineage>
</organism>
<reference evidence="2 3" key="1">
    <citation type="journal article" date="2022" name="Front. Microbiol.">
        <title>High genomic differentiation and limited gene flow indicate recent cryptic speciation within the genus Laspinema (cyanobacteria).</title>
        <authorList>
            <person name="Stanojkovic A."/>
            <person name="Skoupy S."/>
            <person name="Skaloud P."/>
            <person name="Dvorak P."/>
        </authorList>
    </citation>
    <scope>NUCLEOTIDE SEQUENCE [LARGE SCALE GENOMIC DNA]</scope>
    <source>
        <strain evidence="2 3">D2a</strain>
    </source>
</reference>
<dbReference type="InterPro" id="IPR027417">
    <property type="entry name" value="P-loop_NTPase"/>
</dbReference>
<sequence length="1173" mass="133339">MRDLSNWGKQVRKALRESDDLKSYVSDIQTGADSQSQKREVERLAQLITEVELGLTLLKDISPEEAAKAVSALLSGYRFPIATLQDDDNWRRVQTARFYLVRRKGNQWERSLNEYIKIPEILRIYSLTEINEPPQLIPSSTYPNRWQLYRQTLLSPPPHKKEKIQLAEPGYWYAKVSHQGRANLEVPINIPPTISHLPSSPQVVFQRTRTPENASQTITLEELQISAQEMDTSLAKSGCNSENYYTRLQGISLRLYDEIRDDFHPGVELEINQLVHIVGLLNVGKSTLLEILIYHFAKQGYRCALIVNDVVAAVRLASLFWHGLGVRATPILGSERSQQLEKVYEPILATQGEEIEQGAVHPAWRWFSPVCPLLALVQSEDNWEFGSEPCHNLYQKVTETKEALERDSKKLKDWEEGETEDKYTCPFYYQCPRHDLERDIAESLVWVLTTASFIHSRVPRQVFDEKLTFAEAVYRECNFLFIDEADRVQVQFDEAFAPDEVLVDSSGNSLLNKLGLKFATAIYNSDRRRMGAELVAVAKKANDYAQIATDIILPKLHSQPKLVEWLGSNPFTGRSVFSHIIRDLLETLPDTDLQKPNTKLTRKESSQQRIKRIEAGLPPEKERQRRKQLLQTVENFLQAPLNRRKGGELSDLAFTLLSAENERVALDDVADWLNKWLESSGIYVTESKFEEVKGHLYFAILVAVLTNRLAFLVDHLSALMRTGIIDLHDTSLSLVYRPPRDYLPVLPSAPVGNILGFKYTPDRGSKKGGKLEYFRYVGVGRFLLLNFPTLWAVDGWEGPHTVLISGTSYAPGTPTYHIQKKPTVLLEPAPTNDRAGDAGIDDSEFFFRPQQSAGRYIALSGQPPAVRKNNAEEMVKAICNRPGQAKSFLDELLEELNKKGQIDPQRWGQRERVLFITNSYDEAELVESVLNRVYRVENLEKIKVLRRDNAPTHLSGIRRGKIRDLNQLPTQIVVAPLMALERGHNILNDSQIAAFGAAVFLCRPMPTPDDWQTTVQQLNNWALENISNSALYEPIQRRGDLLNLVNMEDEVYKYAVAKMLDLSCRAMSFPQLNDEERGVLCWSQLVSIWQIIGRLVRGGVPCIVHFLDVKFAPRSAEGELDSQATSLLVGIIKNLQLSVEGEEKRPSDRTLALALYGAFFTALKHTKELRYDI</sequence>
<proteinExistence type="predicted"/>
<evidence type="ECO:0000313" key="3">
    <source>
        <dbReference type="Proteomes" id="UP001525890"/>
    </source>
</evidence>
<dbReference type="CDD" id="cd01983">
    <property type="entry name" value="SIMIBI"/>
    <property type="match status" value="1"/>
</dbReference>
<feature type="domain" description="pPIWI-RE three-gene island" evidence="1">
    <location>
        <begin position="45"/>
        <end position="191"/>
    </location>
</feature>
<dbReference type="InterPro" id="IPR055254">
    <property type="entry name" value="pPIWI_RE_Z"/>
</dbReference>
<gene>
    <name evidence="2" type="ORF">NG799_26460</name>
</gene>
<accession>A0ABT2MYM4</accession>
<dbReference type="Pfam" id="PF18155">
    <property type="entry name" value="pPIWI_RE_Z"/>
    <property type="match status" value="1"/>
</dbReference>
<keyword evidence="3" id="KW-1185">Reference proteome</keyword>
<name>A0ABT2MYM4_9CYAN</name>
<evidence type="ECO:0000313" key="2">
    <source>
        <dbReference type="EMBL" id="MCT7969863.1"/>
    </source>
</evidence>
<dbReference type="RefSeq" id="WP_368009308.1">
    <property type="nucleotide sequence ID" value="NZ_JAMXFF010000062.1"/>
</dbReference>
<dbReference type="Proteomes" id="UP001525890">
    <property type="component" value="Unassembled WGS sequence"/>
</dbReference>
<dbReference type="SUPFAM" id="SSF52540">
    <property type="entry name" value="P-loop containing nucleoside triphosphate hydrolases"/>
    <property type="match status" value="1"/>
</dbReference>
<comment type="caution">
    <text evidence="2">The sequence shown here is derived from an EMBL/GenBank/DDBJ whole genome shotgun (WGS) entry which is preliminary data.</text>
</comment>
<protein>
    <recommendedName>
        <fullName evidence="1">pPIWI-RE three-gene island domain-containing protein</fullName>
    </recommendedName>
</protein>
<dbReference type="EMBL" id="JAMXFF010000062">
    <property type="protein sequence ID" value="MCT7969863.1"/>
    <property type="molecule type" value="Genomic_DNA"/>
</dbReference>